<feature type="domain" description="Indole-3-glycerol phosphate synthase" evidence="10">
    <location>
        <begin position="4"/>
        <end position="252"/>
    </location>
</feature>
<dbReference type="UniPathway" id="UPA00035">
    <property type="reaction ID" value="UER00043"/>
</dbReference>
<dbReference type="EC" id="4.1.1.48" evidence="9"/>
<evidence type="ECO:0000259" key="10">
    <source>
        <dbReference type="Pfam" id="PF00218"/>
    </source>
</evidence>
<dbReference type="EMBL" id="SOPW01000007">
    <property type="protein sequence ID" value="TFB21826.1"/>
    <property type="molecule type" value="Genomic_DNA"/>
</dbReference>
<keyword evidence="6 9" id="KW-0822">Tryptophan biosynthesis</keyword>
<organism evidence="11 12">
    <name type="scientific">Filobacillus milosensis</name>
    <dbReference type="NCBI Taxonomy" id="94137"/>
    <lineage>
        <taxon>Bacteria</taxon>
        <taxon>Bacillati</taxon>
        <taxon>Bacillota</taxon>
        <taxon>Bacilli</taxon>
        <taxon>Bacillales</taxon>
        <taxon>Bacillaceae</taxon>
        <taxon>Filobacillus</taxon>
    </lineage>
</organism>
<dbReference type="HAMAP" id="MF_00134_A">
    <property type="entry name" value="IGPS_A"/>
    <property type="match status" value="1"/>
</dbReference>
<dbReference type="CDD" id="cd00331">
    <property type="entry name" value="IGPS"/>
    <property type="match status" value="1"/>
</dbReference>
<protein>
    <recommendedName>
        <fullName evidence="9">Indole-3-glycerol phosphate synthase</fullName>
        <shortName evidence="9">IGPS</shortName>
        <ecNumber evidence="9">4.1.1.48</ecNumber>
    </recommendedName>
</protein>
<keyword evidence="8 9" id="KW-0456">Lyase</keyword>
<dbReference type="AlphaFoldDB" id="A0A4Y8IL13"/>
<proteinExistence type="inferred from homology"/>
<keyword evidence="4 9" id="KW-0028">Amino-acid biosynthesis</keyword>
<dbReference type="InterPro" id="IPR013798">
    <property type="entry name" value="Indole-3-glycerol_P_synth_dom"/>
</dbReference>
<dbReference type="HAMAP" id="MF_00134_B">
    <property type="entry name" value="IGPS_B"/>
    <property type="match status" value="1"/>
</dbReference>
<dbReference type="NCBIfam" id="NF001377">
    <property type="entry name" value="PRK00278.2-4"/>
    <property type="match status" value="1"/>
</dbReference>
<dbReference type="InterPro" id="IPR001468">
    <property type="entry name" value="Indole-3-GlycerolPSynthase_CS"/>
</dbReference>
<dbReference type="RefSeq" id="WP_134339971.1">
    <property type="nucleotide sequence ID" value="NZ_SOPW01000007.1"/>
</dbReference>
<comment type="caution">
    <text evidence="11">The sequence shown here is derived from an EMBL/GenBank/DDBJ whole genome shotgun (WGS) entry which is preliminary data.</text>
</comment>
<dbReference type="InterPro" id="IPR011060">
    <property type="entry name" value="RibuloseP-bd_barrel"/>
</dbReference>
<evidence type="ECO:0000256" key="3">
    <source>
        <dbReference type="ARBA" id="ARBA00008737"/>
    </source>
</evidence>
<dbReference type="SUPFAM" id="SSF51366">
    <property type="entry name" value="Ribulose-phoshate binding barrel"/>
    <property type="match status" value="1"/>
</dbReference>
<comment type="similarity">
    <text evidence="3 9">Belongs to the TrpC family.</text>
</comment>
<comment type="pathway">
    <text evidence="2 9">Amino-acid biosynthesis; L-tryptophan biosynthesis; L-tryptophan from chorismate: step 4/5.</text>
</comment>
<evidence type="ECO:0000313" key="11">
    <source>
        <dbReference type="EMBL" id="TFB21826.1"/>
    </source>
</evidence>
<dbReference type="GO" id="GO:0000162">
    <property type="term" value="P:L-tryptophan biosynthetic process"/>
    <property type="evidence" value="ECO:0007669"/>
    <property type="project" value="UniProtKB-UniRule"/>
</dbReference>
<dbReference type="GO" id="GO:0004640">
    <property type="term" value="F:phosphoribosylanthranilate isomerase activity"/>
    <property type="evidence" value="ECO:0007669"/>
    <property type="project" value="TreeGrafter"/>
</dbReference>
<accession>A0A4Y8IL13</accession>
<evidence type="ECO:0000256" key="5">
    <source>
        <dbReference type="ARBA" id="ARBA00022793"/>
    </source>
</evidence>
<evidence type="ECO:0000256" key="8">
    <source>
        <dbReference type="ARBA" id="ARBA00023239"/>
    </source>
</evidence>
<dbReference type="PANTHER" id="PTHR22854">
    <property type="entry name" value="TRYPTOPHAN BIOSYNTHESIS PROTEIN"/>
    <property type="match status" value="1"/>
</dbReference>
<dbReference type="NCBIfam" id="NF001371">
    <property type="entry name" value="PRK00278.1-3"/>
    <property type="match status" value="1"/>
</dbReference>
<keyword evidence="12" id="KW-1185">Reference proteome</keyword>
<evidence type="ECO:0000256" key="2">
    <source>
        <dbReference type="ARBA" id="ARBA00004696"/>
    </source>
</evidence>
<comment type="catalytic activity">
    <reaction evidence="1 9">
        <text>1-(2-carboxyphenylamino)-1-deoxy-D-ribulose 5-phosphate + H(+) = (1S,2R)-1-C-(indol-3-yl)glycerol 3-phosphate + CO2 + H2O</text>
        <dbReference type="Rhea" id="RHEA:23476"/>
        <dbReference type="ChEBI" id="CHEBI:15377"/>
        <dbReference type="ChEBI" id="CHEBI:15378"/>
        <dbReference type="ChEBI" id="CHEBI:16526"/>
        <dbReference type="ChEBI" id="CHEBI:58613"/>
        <dbReference type="ChEBI" id="CHEBI:58866"/>
        <dbReference type="EC" id="4.1.1.48"/>
    </reaction>
</comment>
<dbReference type="InterPro" id="IPR013785">
    <property type="entry name" value="Aldolase_TIM"/>
</dbReference>
<evidence type="ECO:0000256" key="9">
    <source>
        <dbReference type="HAMAP-Rule" id="MF_00134"/>
    </source>
</evidence>
<evidence type="ECO:0000256" key="4">
    <source>
        <dbReference type="ARBA" id="ARBA00022605"/>
    </source>
</evidence>
<dbReference type="GO" id="GO:0004425">
    <property type="term" value="F:indole-3-glycerol-phosphate synthase activity"/>
    <property type="evidence" value="ECO:0007669"/>
    <property type="project" value="UniProtKB-UniRule"/>
</dbReference>
<dbReference type="PANTHER" id="PTHR22854:SF2">
    <property type="entry name" value="INDOLE-3-GLYCEROL-PHOSPHATE SYNTHASE"/>
    <property type="match status" value="1"/>
</dbReference>
<evidence type="ECO:0000256" key="7">
    <source>
        <dbReference type="ARBA" id="ARBA00023141"/>
    </source>
</evidence>
<evidence type="ECO:0000256" key="6">
    <source>
        <dbReference type="ARBA" id="ARBA00022822"/>
    </source>
</evidence>
<keyword evidence="7 9" id="KW-0057">Aromatic amino acid biosynthesis</keyword>
<dbReference type="Gene3D" id="3.20.20.70">
    <property type="entry name" value="Aldolase class I"/>
    <property type="match status" value="1"/>
</dbReference>
<keyword evidence="5 9" id="KW-0210">Decarboxylase</keyword>
<dbReference type="OrthoDB" id="9804217at2"/>
<evidence type="ECO:0000256" key="1">
    <source>
        <dbReference type="ARBA" id="ARBA00001633"/>
    </source>
</evidence>
<sequence>MTILDQILEKKKEEVQTLKQIGLDYSLNVNQSSASLYDHFMNNKQLSVIAEIKRASPSKGDINVGMEPSEQAKLYELGGASAISVLTDTPFFKGTMNDLASVRQAVDLPVLNKDFVIDEIQIDRARQAGTNVVLLIAAAMDVTRLNELYQYAVSQGIEVLLEVHNESELEAAFEVGAQIIGINNRDLKTFNVDLGVTERLAERITDPTTVVVSESGIKSREDAERVTQAGVHGILVGESLMMSGTVVESLQELQVERPSFTRQ</sequence>
<gene>
    <name evidence="9 11" type="primary">trpC</name>
    <name evidence="11" type="ORF">E3U55_08365</name>
</gene>
<dbReference type="InterPro" id="IPR045186">
    <property type="entry name" value="Indole-3-glycerol_P_synth"/>
</dbReference>
<evidence type="ECO:0000313" key="12">
    <source>
        <dbReference type="Proteomes" id="UP000297975"/>
    </source>
</evidence>
<dbReference type="Proteomes" id="UP000297975">
    <property type="component" value="Unassembled WGS sequence"/>
</dbReference>
<dbReference type="Pfam" id="PF00218">
    <property type="entry name" value="IGPS"/>
    <property type="match status" value="1"/>
</dbReference>
<dbReference type="PROSITE" id="PS00614">
    <property type="entry name" value="IGPS"/>
    <property type="match status" value="1"/>
</dbReference>
<dbReference type="FunFam" id="3.20.20.70:FF:000024">
    <property type="entry name" value="Indole-3-glycerol phosphate synthase"/>
    <property type="match status" value="1"/>
</dbReference>
<name>A0A4Y8IL13_9BACI</name>
<reference evidence="11 12" key="1">
    <citation type="submission" date="2019-03" db="EMBL/GenBank/DDBJ databases">
        <authorList>
            <person name="He R.-H."/>
        </authorList>
    </citation>
    <scope>NUCLEOTIDE SEQUENCE [LARGE SCALE GENOMIC DNA]</scope>
    <source>
        <strain evidence="12">SH 714</strain>
    </source>
</reference>